<dbReference type="NCBIfam" id="NF038153">
    <property type="entry name" value="lant_leader_L1a"/>
    <property type="match status" value="1"/>
</dbReference>
<name>A0A5B2VMC6_9BACT</name>
<keyword evidence="2" id="KW-1185">Reference proteome</keyword>
<gene>
    <name evidence="1" type="ORF">F0L74_28920</name>
</gene>
<protein>
    <submittedName>
        <fullName evidence="1">Uncharacterized protein</fullName>
    </submittedName>
</protein>
<dbReference type="AlphaFoldDB" id="A0A5B2VMC6"/>
<dbReference type="EMBL" id="VUOC01000004">
    <property type="protein sequence ID" value="KAA2240191.1"/>
    <property type="molecule type" value="Genomic_DNA"/>
</dbReference>
<dbReference type="Proteomes" id="UP000324611">
    <property type="component" value="Unassembled WGS sequence"/>
</dbReference>
<proteinExistence type="predicted"/>
<evidence type="ECO:0000313" key="1">
    <source>
        <dbReference type="EMBL" id="KAA2240191.1"/>
    </source>
</evidence>
<dbReference type="RefSeq" id="WP_149841369.1">
    <property type="nucleotide sequence ID" value="NZ_VUOC01000004.1"/>
</dbReference>
<reference evidence="1 2" key="2">
    <citation type="submission" date="2019-09" db="EMBL/GenBank/DDBJ databases">
        <authorList>
            <person name="Jin C."/>
        </authorList>
    </citation>
    <scope>NUCLEOTIDE SEQUENCE [LARGE SCALE GENOMIC DNA]</scope>
    <source>
        <strain evidence="1 2">BN140078</strain>
    </source>
</reference>
<dbReference type="InterPro" id="IPR058238">
    <property type="entry name" value="Lant_leader_dom"/>
</dbReference>
<evidence type="ECO:0000313" key="2">
    <source>
        <dbReference type="Proteomes" id="UP000324611"/>
    </source>
</evidence>
<organism evidence="1 2">
    <name type="scientific">Chitinophaga agrisoli</name>
    <dbReference type="NCBI Taxonomy" id="2607653"/>
    <lineage>
        <taxon>Bacteria</taxon>
        <taxon>Pseudomonadati</taxon>
        <taxon>Bacteroidota</taxon>
        <taxon>Chitinophagia</taxon>
        <taxon>Chitinophagales</taxon>
        <taxon>Chitinophagaceae</taxon>
        <taxon>Chitinophaga</taxon>
    </lineage>
</organism>
<accession>A0A5B2VMC6</accession>
<comment type="caution">
    <text evidence="1">The sequence shown here is derived from an EMBL/GenBank/DDBJ whole genome shotgun (WGS) entry which is preliminary data.</text>
</comment>
<sequence>MKQQNDHKSRLSLNKQTVAKLDIQRMKQLRGGVNESSITVTSVMCLTLVTMVGLCDSQAA</sequence>
<reference evidence="1 2" key="1">
    <citation type="submission" date="2019-09" db="EMBL/GenBank/DDBJ databases">
        <title>Chitinophaga ginsengihumi sp. nov., isolated from soil of ginseng rhizosphere.</title>
        <authorList>
            <person name="Lee J."/>
        </authorList>
    </citation>
    <scope>NUCLEOTIDE SEQUENCE [LARGE SCALE GENOMIC DNA]</scope>
    <source>
        <strain evidence="1 2">BN140078</strain>
    </source>
</reference>